<protein>
    <submittedName>
        <fullName evidence="1">Uncharacterized protein</fullName>
    </submittedName>
</protein>
<dbReference type="Proteomes" id="UP000199627">
    <property type="component" value="Unassembled WGS sequence"/>
</dbReference>
<sequence>MKKIPKLGCTCEKPPLHYADFRSSQLGIDHTNGRNAEVSIFQCKLCQRIWINYLVEFEHYSNSGRWYRGIISKKERSEIKPENVIEYLENLEWYLYGGSYFESTGELGQGKADVDL</sequence>
<dbReference type="RefSeq" id="WP_089756854.1">
    <property type="nucleotide sequence ID" value="NZ_FNKL01000004.1"/>
</dbReference>
<dbReference type="STRING" id="311333.SAMN05421664_3359"/>
<evidence type="ECO:0000313" key="1">
    <source>
        <dbReference type="EMBL" id="SDR06346.1"/>
    </source>
</evidence>
<gene>
    <name evidence="1" type="ORF">SAMN05421664_3359</name>
</gene>
<name>A0A1H1G0I0_9FLAO</name>
<keyword evidence="2" id="KW-1185">Reference proteome</keyword>
<accession>A0A1H1G0I0</accession>
<organism evidence="1 2">
    <name type="scientific">Chryseobacterium soldanellicola</name>
    <dbReference type="NCBI Taxonomy" id="311333"/>
    <lineage>
        <taxon>Bacteria</taxon>
        <taxon>Pseudomonadati</taxon>
        <taxon>Bacteroidota</taxon>
        <taxon>Flavobacteriia</taxon>
        <taxon>Flavobacteriales</taxon>
        <taxon>Weeksellaceae</taxon>
        <taxon>Chryseobacterium group</taxon>
        <taxon>Chryseobacterium</taxon>
    </lineage>
</organism>
<proteinExistence type="predicted"/>
<dbReference type="AlphaFoldDB" id="A0A1H1G0I0"/>
<dbReference type="OrthoDB" id="1264820at2"/>
<dbReference type="EMBL" id="FNKL01000004">
    <property type="protein sequence ID" value="SDR06346.1"/>
    <property type="molecule type" value="Genomic_DNA"/>
</dbReference>
<reference evidence="2" key="1">
    <citation type="submission" date="2016-10" db="EMBL/GenBank/DDBJ databases">
        <authorList>
            <person name="Varghese N."/>
            <person name="Submissions S."/>
        </authorList>
    </citation>
    <scope>NUCLEOTIDE SEQUENCE [LARGE SCALE GENOMIC DNA]</scope>
    <source>
        <strain evidence="2">DSM 17072</strain>
    </source>
</reference>
<evidence type="ECO:0000313" key="2">
    <source>
        <dbReference type="Proteomes" id="UP000199627"/>
    </source>
</evidence>